<dbReference type="InterPro" id="IPR050109">
    <property type="entry name" value="HTH-type_TetR-like_transc_reg"/>
</dbReference>
<dbReference type="PROSITE" id="PS50977">
    <property type="entry name" value="HTH_TETR_2"/>
    <property type="match status" value="1"/>
</dbReference>
<dbReference type="GO" id="GO:0003700">
    <property type="term" value="F:DNA-binding transcription factor activity"/>
    <property type="evidence" value="ECO:0007669"/>
    <property type="project" value="TreeGrafter"/>
</dbReference>
<dbReference type="InterPro" id="IPR009057">
    <property type="entry name" value="Homeodomain-like_sf"/>
</dbReference>
<dbReference type="GO" id="GO:0000976">
    <property type="term" value="F:transcription cis-regulatory region binding"/>
    <property type="evidence" value="ECO:0007669"/>
    <property type="project" value="TreeGrafter"/>
</dbReference>
<accession>A0A839EA57</accession>
<feature type="DNA-binding region" description="H-T-H motif" evidence="4">
    <location>
        <begin position="32"/>
        <end position="51"/>
    </location>
</feature>
<dbReference type="Gene3D" id="1.10.357.10">
    <property type="entry name" value="Tetracycline Repressor, domain 2"/>
    <property type="match status" value="1"/>
</dbReference>
<dbReference type="RefSeq" id="WP_182490941.1">
    <property type="nucleotide sequence ID" value="NZ_BAAAOV010000020.1"/>
</dbReference>
<comment type="caution">
    <text evidence="6">The sequence shown here is derived from an EMBL/GenBank/DDBJ whole genome shotgun (WGS) entry which is preliminary data.</text>
</comment>
<keyword evidence="7" id="KW-1185">Reference proteome</keyword>
<dbReference type="Pfam" id="PF16859">
    <property type="entry name" value="TetR_C_11"/>
    <property type="match status" value="1"/>
</dbReference>
<dbReference type="InterPro" id="IPR001647">
    <property type="entry name" value="HTH_TetR"/>
</dbReference>
<dbReference type="SUPFAM" id="SSF46689">
    <property type="entry name" value="Homeodomain-like"/>
    <property type="match status" value="1"/>
</dbReference>
<keyword evidence="3" id="KW-0804">Transcription</keyword>
<dbReference type="PANTHER" id="PTHR30055">
    <property type="entry name" value="HTH-TYPE TRANSCRIPTIONAL REGULATOR RUTR"/>
    <property type="match status" value="1"/>
</dbReference>
<gene>
    <name evidence="6" type="ORF">FHX53_001725</name>
</gene>
<dbReference type="EMBL" id="JACGWX010000004">
    <property type="protein sequence ID" value="MBA8848126.1"/>
    <property type="molecule type" value="Genomic_DNA"/>
</dbReference>
<evidence type="ECO:0000259" key="5">
    <source>
        <dbReference type="PROSITE" id="PS50977"/>
    </source>
</evidence>
<sequence>MTTNPQRRGAAVESRVLEATLTLLAERGAALTVDEVAAASGVHKTTIYRRYATREQLIASAVMSLAEQAVPPVADDDPRAAIERLALAVAATTRTDAGPNILRATIAASATSSELVQLADAFFRARYALAVEHLRRLAESGDLRSDVDPVVVWEQIVNPMHVRALCGRATSEADARLLVELALRGAAP</sequence>
<proteinExistence type="predicted"/>
<feature type="domain" description="HTH tetR-type" evidence="5">
    <location>
        <begin position="10"/>
        <end position="69"/>
    </location>
</feature>
<dbReference type="InterPro" id="IPR011075">
    <property type="entry name" value="TetR_C"/>
</dbReference>
<evidence type="ECO:0000256" key="2">
    <source>
        <dbReference type="ARBA" id="ARBA00023125"/>
    </source>
</evidence>
<evidence type="ECO:0000256" key="4">
    <source>
        <dbReference type="PROSITE-ProRule" id="PRU00335"/>
    </source>
</evidence>
<name>A0A839EA57_9MICO</name>
<dbReference type="AlphaFoldDB" id="A0A839EA57"/>
<dbReference type="InterPro" id="IPR036271">
    <property type="entry name" value="Tet_transcr_reg_TetR-rel_C_sf"/>
</dbReference>
<evidence type="ECO:0000256" key="3">
    <source>
        <dbReference type="ARBA" id="ARBA00023163"/>
    </source>
</evidence>
<evidence type="ECO:0000313" key="7">
    <source>
        <dbReference type="Proteomes" id="UP000585905"/>
    </source>
</evidence>
<reference evidence="6 7" key="1">
    <citation type="submission" date="2020-07" db="EMBL/GenBank/DDBJ databases">
        <title>Sequencing the genomes of 1000 actinobacteria strains.</title>
        <authorList>
            <person name="Klenk H.-P."/>
        </authorList>
    </citation>
    <scope>NUCLEOTIDE SEQUENCE [LARGE SCALE GENOMIC DNA]</scope>
    <source>
        <strain evidence="6 7">DSM 19663</strain>
    </source>
</reference>
<keyword evidence="2 4" id="KW-0238">DNA-binding</keyword>
<evidence type="ECO:0000256" key="1">
    <source>
        <dbReference type="ARBA" id="ARBA00023015"/>
    </source>
</evidence>
<dbReference type="Gene3D" id="1.10.10.60">
    <property type="entry name" value="Homeodomain-like"/>
    <property type="match status" value="1"/>
</dbReference>
<dbReference type="Pfam" id="PF00440">
    <property type="entry name" value="TetR_N"/>
    <property type="match status" value="1"/>
</dbReference>
<organism evidence="6 7">
    <name type="scientific">Microcella alkalica</name>
    <dbReference type="NCBI Taxonomy" id="355930"/>
    <lineage>
        <taxon>Bacteria</taxon>
        <taxon>Bacillati</taxon>
        <taxon>Actinomycetota</taxon>
        <taxon>Actinomycetes</taxon>
        <taxon>Micrococcales</taxon>
        <taxon>Microbacteriaceae</taxon>
        <taxon>Microcella</taxon>
    </lineage>
</organism>
<protein>
    <submittedName>
        <fullName evidence="6">AcrR family transcriptional regulator</fullName>
    </submittedName>
</protein>
<dbReference type="Proteomes" id="UP000585905">
    <property type="component" value="Unassembled WGS sequence"/>
</dbReference>
<keyword evidence="1" id="KW-0805">Transcription regulation</keyword>
<evidence type="ECO:0000313" key="6">
    <source>
        <dbReference type="EMBL" id="MBA8848126.1"/>
    </source>
</evidence>
<dbReference type="PRINTS" id="PR00455">
    <property type="entry name" value="HTHTETR"/>
</dbReference>
<dbReference type="PANTHER" id="PTHR30055:SF148">
    <property type="entry name" value="TETR-FAMILY TRANSCRIPTIONAL REGULATOR"/>
    <property type="match status" value="1"/>
</dbReference>
<dbReference type="SUPFAM" id="SSF48498">
    <property type="entry name" value="Tetracyclin repressor-like, C-terminal domain"/>
    <property type="match status" value="1"/>
</dbReference>